<dbReference type="Gene3D" id="3.40.30.10">
    <property type="entry name" value="Glutaredoxin"/>
    <property type="match status" value="1"/>
</dbReference>
<sequence>MKVEIWSDVMCPFCYIGKRNFEAALEQFTDKNHIEVVWKSYQLDPTIPEVPTDSYQDYLIKNKGMSAEQVTSMLDNVTESAKQVGLDYNLDKAVMVNSIHAHKFIQFAKTKDLGDQAEERLFLAFFTEGKNIADLDTLTQLGKEIGLDETELQTAFTDDQYAYFVKQDIQEGQHVGVRGVPFFVLDRKFAVSGAQPSEAFSENLEKAFAKWREQNPEVKLEVTKGQSCTPDGVCE</sequence>
<dbReference type="PATRIC" id="fig|1046627.3.peg.1920"/>
<feature type="domain" description="DSBA-like thioredoxin" evidence="1">
    <location>
        <begin position="3"/>
        <end position="204"/>
    </location>
</feature>
<dbReference type="Proteomes" id="UP000003730">
    <property type="component" value="Unassembled WGS sequence"/>
</dbReference>
<reference evidence="2 3" key="1">
    <citation type="journal article" date="2008" name="Int. J. Syst. Evol. Microbiol.">
        <title>Bizionia argentinensis sp. nov., isolated from surface marine water in Antarctica.</title>
        <authorList>
            <person name="Bercovich A."/>
            <person name="Vazquez S.C."/>
            <person name="Yankilevich P."/>
            <person name="Coria S.H."/>
            <person name="Foti M."/>
            <person name="Hernandez E."/>
            <person name="Vidal A."/>
            <person name="Ruberto L."/>
            <person name="Melo C."/>
            <person name="Marenssi S."/>
            <person name="Criscuolo M."/>
            <person name="Memoli M."/>
            <person name="Arguelles M."/>
            <person name="Mac Cormack W.P."/>
        </authorList>
    </citation>
    <scope>NUCLEOTIDE SEQUENCE [LARGE SCALE GENOMIC DNA]</scope>
    <source>
        <strain evidence="2 3">JUB59</strain>
    </source>
</reference>
<dbReference type="CDD" id="cd03024">
    <property type="entry name" value="DsbA_FrnE"/>
    <property type="match status" value="1"/>
</dbReference>
<name>G2EEH6_9FLAO</name>
<dbReference type="STRING" id="1046627.BZARG_1077"/>
<evidence type="ECO:0000313" key="2">
    <source>
        <dbReference type="EMBL" id="EGV43224.2"/>
    </source>
</evidence>
<dbReference type="eggNOG" id="COG2761">
    <property type="taxonomic scope" value="Bacteria"/>
</dbReference>
<keyword evidence="3" id="KW-1185">Reference proteome</keyword>
<dbReference type="PANTHER" id="PTHR13887:SF41">
    <property type="entry name" value="THIOREDOXIN SUPERFAMILY PROTEIN"/>
    <property type="match status" value="1"/>
</dbReference>
<evidence type="ECO:0000313" key="3">
    <source>
        <dbReference type="Proteomes" id="UP000003730"/>
    </source>
</evidence>
<dbReference type="GO" id="GO:0016491">
    <property type="term" value="F:oxidoreductase activity"/>
    <property type="evidence" value="ECO:0007669"/>
    <property type="project" value="InterPro"/>
</dbReference>
<dbReference type="InterPro" id="IPR036249">
    <property type="entry name" value="Thioredoxin-like_sf"/>
</dbReference>
<accession>G2EEH6</accession>
<comment type="caution">
    <text evidence="2">The sequence shown here is derived from an EMBL/GenBank/DDBJ whole genome shotgun (WGS) entry which is preliminary data.</text>
</comment>
<evidence type="ECO:0000259" key="1">
    <source>
        <dbReference type="Pfam" id="PF01323"/>
    </source>
</evidence>
<gene>
    <name evidence="2" type="ORF">BZARG_1077</name>
</gene>
<dbReference type="Pfam" id="PF01323">
    <property type="entry name" value="DSBA"/>
    <property type="match status" value="1"/>
</dbReference>
<proteinExistence type="predicted"/>
<dbReference type="OrthoDB" id="9799122at2"/>
<dbReference type="PANTHER" id="PTHR13887">
    <property type="entry name" value="GLUTATHIONE S-TRANSFERASE KAPPA"/>
    <property type="match status" value="1"/>
</dbReference>
<dbReference type="EMBL" id="AFXZ01000034">
    <property type="protein sequence ID" value="EGV43224.2"/>
    <property type="molecule type" value="Genomic_DNA"/>
</dbReference>
<dbReference type="SUPFAM" id="SSF52833">
    <property type="entry name" value="Thioredoxin-like"/>
    <property type="match status" value="1"/>
</dbReference>
<organism evidence="2 3">
    <name type="scientific">Bizionia argentinensis JUB59</name>
    <dbReference type="NCBI Taxonomy" id="1046627"/>
    <lineage>
        <taxon>Bacteria</taxon>
        <taxon>Pseudomonadati</taxon>
        <taxon>Bacteroidota</taxon>
        <taxon>Flavobacteriia</taxon>
        <taxon>Flavobacteriales</taxon>
        <taxon>Flavobacteriaceae</taxon>
        <taxon>Bizionia</taxon>
    </lineage>
</organism>
<dbReference type="AlphaFoldDB" id="G2EEH6"/>
<dbReference type="InterPro" id="IPR001853">
    <property type="entry name" value="DSBA-like_thioredoxin_dom"/>
</dbReference>
<protein>
    <submittedName>
        <fullName evidence="2">DsbA family oxidoreductase</fullName>
    </submittedName>
</protein>